<feature type="transmembrane region" description="Helical" evidence="5">
    <location>
        <begin position="81"/>
        <end position="101"/>
    </location>
</feature>
<feature type="transmembrane region" description="Helical" evidence="5">
    <location>
        <begin position="414"/>
        <end position="436"/>
    </location>
</feature>
<evidence type="ECO:0000256" key="3">
    <source>
        <dbReference type="ARBA" id="ARBA00022989"/>
    </source>
</evidence>
<dbReference type="GO" id="GO:0005313">
    <property type="term" value="F:L-glutamate transmembrane transporter activity"/>
    <property type="evidence" value="ECO:0007669"/>
    <property type="project" value="TreeGrafter"/>
</dbReference>
<keyword evidence="2 5" id="KW-0812">Transmembrane</keyword>
<name>A0A7R8UG11_HERIL</name>
<evidence type="ECO:0000313" key="7">
    <source>
        <dbReference type="EMBL" id="CAD7080177.1"/>
    </source>
</evidence>
<dbReference type="GO" id="GO:0005326">
    <property type="term" value="F:neurotransmitter transmembrane transporter activity"/>
    <property type="evidence" value="ECO:0007669"/>
    <property type="project" value="TreeGrafter"/>
</dbReference>
<dbReference type="InterPro" id="IPR011701">
    <property type="entry name" value="MFS"/>
</dbReference>
<dbReference type="InterPro" id="IPR036259">
    <property type="entry name" value="MFS_trans_sf"/>
</dbReference>
<dbReference type="GO" id="GO:0035249">
    <property type="term" value="P:synaptic transmission, glutamatergic"/>
    <property type="evidence" value="ECO:0007669"/>
    <property type="project" value="TreeGrafter"/>
</dbReference>
<dbReference type="Proteomes" id="UP000594454">
    <property type="component" value="Chromosome 1"/>
</dbReference>
<dbReference type="InterPro" id="IPR020846">
    <property type="entry name" value="MFS_dom"/>
</dbReference>
<dbReference type="PANTHER" id="PTHR11662:SF456">
    <property type="entry name" value="VESICULAR GLUTAMATE TRANSPORTER, ISOFORM A"/>
    <property type="match status" value="1"/>
</dbReference>
<feature type="transmembrane region" description="Helical" evidence="5">
    <location>
        <begin position="316"/>
        <end position="334"/>
    </location>
</feature>
<keyword evidence="3 5" id="KW-1133">Transmembrane helix</keyword>
<feature type="transmembrane region" description="Helical" evidence="5">
    <location>
        <begin position="387"/>
        <end position="408"/>
    </location>
</feature>
<dbReference type="Gene3D" id="1.20.1250.20">
    <property type="entry name" value="MFS general substrate transporter like domains"/>
    <property type="match status" value="2"/>
</dbReference>
<dbReference type="FunFam" id="1.20.1250.20:FF:000264">
    <property type="entry name" value="vesicular glutamate transporter 1"/>
    <property type="match status" value="1"/>
</dbReference>
<keyword evidence="4 5" id="KW-0472">Membrane</keyword>
<feature type="transmembrane region" description="Helical" evidence="5">
    <location>
        <begin position="480"/>
        <end position="501"/>
    </location>
</feature>
<dbReference type="OMA" id="YNEQSQM"/>
<comment type="subcellular location">
    <subcellularLocation>
        <location evidence="1">Membrane</location>
        <topology evidence="1">Multi-pass membrane protein</topology>
    </subcellularLocation>
</comment>
<dbReference type="GO" id="GO:0098700">
    <property type="term" value="P:neurotransmitter loading into synaptic vesicle"/>
    <property type="evidence" value="ECO:0007669"/>
    <property type="project" value="TreeGrafter"/>
</dbReference>
<dbReference type="FunCoup" id="A0A7R8UG11">
    <property type="interactions" value="103"/>
</dbReference>
<evidence type="ECO:0000313" key="8">
    <source>
        <dbReference type="Proteomes" id="UP000594454"/>
    </source>
</evidence>
<feature type="transmembrane region" description="Helical" evidence="5">
    <location>
        <begin position="448"/>
        <end position="468"/>
    </location>
</feature>
<evidence type="ECO:0000256" key="4">
    <source>
        <dbReference type="ARBA" id="ARBA00023136"/>
    </source>
</evidence>
<feature type="transmembrane region" description="Helical" evidence="5">
    <location>
        <begin position="157"/>
        <end position="179"/>
    </location>
</feature>
<dbReference type="PROSITE" id="PS50850">
    <property type="entry name" value="MFS"/>
    <property type="match status" value="1"/>
</dbReference>
<dbReference type="OrthoDB" id="2985014at2759"/>
<dbReference type="GO" id="GO:0030672">
    <property type="term" value="C:synaptic vesicle membrane"/>
    <property type="evidence" value="ECO:0007669"/>
    <property type="project" value="TreeGrafter"/>
</dbReference>
<organism evidence="7 8">
    <name type="scientific">Hermetia illucens</name>
    <name type="common">Black soldier fly</name>
    <dbReference type="NCBI Taxonomy" id="343691"/>
    <lineage>
        <taxon>Eukaryota</taxon>
        <taxon>Metazoa</taxon>
        <taxon>Ecdysozoa</taxon>
        <taxon>Arthropoda</taxon>
        <taxon>Hexapoda</taxon>
        <taxon>Insecta</taxon>
        <taxon>Pterygota</taxon>
        <taxon>Neoptera</taxon>
        <taxon>Endopterygota</taxon>
        <taxon>Diptera</taxon>
        <taxon>Brachycera</taxon>
        <taxon>Stratiomyomorpha</taxon>
        <taxon>Stratiomyidae</taxon>
        <taxon>Hermetiinae</taxon>
        <taxon>Hermetia</taxon>
    </lineage>
</organism>
<gene>
    <name evidence="7" type="ORF">HERILL_LOCUS3343</name>
</gene>
<feature type="domain" description="Major facilitator superfamily (MFS) profile" evidence="6">
    <location>
        <begin position="84"/>
        <end position="506"/>
    </location>
</feature>
<evidence type="ECO:0000259" key="6">
    <source>
        <dbReference type="PROSITE" id="PS50850"/>
    </source>
</evidence>
<feature type="transmembrane region" description="Helical" evidence="5">
    <location>
        <begin position="354"/>
        <end position="375"/>
    </location>
</feature>
<dbReference type="CDD" id="cd17382">
    <property type="entry name" value="MFS_SLC17A6_7_8_VGluT"/>
    <property type="match status" value="1"/>
</dbReference>
<dbReference type="FunFam" id="1.20.1250.20:FF:000226">
    <property type="entry name" value="Vesicular GLUtamate transporter"/>
    <property type="match status" value="1"/>
</dbReference>
<feature type="transmembrane region" description="Helical" evidence="5">
    <location>
        <begin position="250"/>
        <end position="269"/>
    </location>
</feature>
<evidence type="ECO:0000256" key="1">
    <source>
        <dbReference type="ARBA" id="ARBA00004141"/>
    </source>
</evidence>
<dbReference type="InParanoid" id="A0A7R8UG11"/>
<dbReference type="SUPFAM" id="SSF103473">
    <property type="entry name" value="MFS general substrate transporter"/>
    <property type="match status" value="1"/>
</dbReference>
<dbReference type="EMBL" id="LR899009">
    <property type="protein sequence ID" value="CAD7080177.1"/>
    <property type="molecule type" value="Genomic_DNA"/>
</dbReference>
<dbReference type="GO" id="GO:0050803">
    <property type="term" value="P:regulation of synapse structure or activity"/>
    <property type="evidence" value="ECO:0007669"/>
    <property type="project" value="TreeGrafter"/>
</dbReference>
<dbReference type="PANTHER" id="PTHR11662">
    <property type="entry name" value="SOLUTE CARRIER FAMILY 17"/>
    <property type="match status" value="1"/>
</dbReference>
<evidence type="ECO:0000256" key="2">
    <source>
        <dbReference type="ARBA" id="ARBA00022692"/>
    </source>
</evidence>
<dbReference type="Pfam" id="PF07690">
    <property type="entry name" value="MFS_1"/>
    <property type="match status" value="1"/>
</dbReference>
<reference evidence="7 8" key="1">
    <citation type="submission" date="2020-11" db="EMBL/GenBank/DDBJ databases">
        <authorList>
            <person name="Wallbank WR R."/>
            <person name="Pardo Diaz C."/>
            <person name="Kozak K."/>
            <person name="Martin S."/>
            <person name="Jiggins C."/>
            <person name="Moest M."/>
            <person name="Warren A I."/>
            <person name="Generalovic N T."/>
            <person name="Byers J.R.P. K."/>
            <person name="Montejo-Kovacevich G."/>
            <person name="Yen C E."/>
        </authorList>
    </citation>
    <scope>NUCLEOTIDE SEQUENCE [LARGE SCALE GENOMIC DNA]</scope>
</reference>
<keyword evidence="8" id="KW-1185">Reference proteome</keyword>
<proteinExistence type="predicted"/>
<protein>
    <recommendedName>
        <fullName evidence="6">Major facilitator superfamily (MFS) profile domain-containing protein</fullName>
    </recommendedName>
</protein>
<sequence>MRGLGAIKERAAGVFGGLKPTYENFEVSKHGYEQMDGGEVGDHGGGYGQEGMAESPGSFEEIERPPLRHIDKYCRAECPCLPARFTIAVMACIGFMISFGMRCNMSAAKLKLEHNGTAFLNWTVATESHVDSSFFWGYLVTQIPGGFVASKFPANRVFGVAIVSSASLHLLVPAAMNMLRGKVVIGVRVLQGLFEGVTYPACHGIWRFWAPPLERSRLATLAFSGSYAGVVFGLPLSGILADAIGYQAPFYAYGIFGITWYCFWLWLCFENPRKHPTISIQELKYIEKSLGESSQQTTMPSIATTPWKQMMTSMPVYAIIVANFCRSWNFYLLVLYQSSFLKHKFGFQIEEAGLIGSLPHLLMTTIVPFGGMLADHLRKNGIMSTTMVRKVFNCGGFGMEGLFFLVVAHSSTSKGALCALTAGVAFSGFAISGYNVNHLDIAPRYASILMGLSNGIGTLAGVIVPYAIDRLIKDDPTGCWTTVFTIAASVHLVGISFYGIFASGELQPWAEPVVEEQKVWSPTTAGYLKETEFNETENTQMQQNSTINYGATGHVPNNPFAFPNAIAEEPVQPEATDSYMHGTPEDRNY</sequence>
<feature type="transmembrane region" description="Helical" evidence="5">
    <location>
        <begin position="218"/>
        <end position="244"/>
    </location>
</feature>
<dbReference type="AlphaFoldDB" id="A0A7R8UG11"/>
<accession>A0A7R8UG11</accession>
<dbReference type="InterPro" id="IPR050382">
    <property type="entry name" value="MFS_Na/Anion_cotransporter"/>
</dbReference>
<dbReference type="GO" id="GO:0060076">
    <property type="term" value="C:excitatory synapse"/>
    <property type="evidence" value="ECO:0007669"/>
    <property type="project" value="TreeGrafter"/>
</dbReference>
<evidence type="ECO:0000256" key="5">
    <source>
        <dbReference type="SAM" id="Phobius"/>
    </source>
</evidence>